<feature type="chain" id="PRO_5004085241" evidence="1">
    <location>
        <begin position="22"/>
        <end position="184"/>
    </location>
</feature>
<protein>
    <submittedName>
        <fullName evidence="2">Uncharacterized protein</fullName>
    </submittedName>
</protein>
<sequence>MQFKLFALAAAFFSVVSPVLAVTSDELGIDIDTSTTATIDASKAVKSITTSNIVTAAPALLLVLRSVVEGGQALVFDIVENLLANPQQIFEPSGQLSICNNYKGLIRVQEQLVYDLIDKHPLLGGGAFVLPIIATIRALDVALGAFATGLSVLVPTCAPGFVQSTQRLSAAFDLAISTYSSTSS</sequence>
<dbReference type="OMA" id="SAMNDKR"/>
<evidence type="ECO:0000313" key="2">
    <source>
        <dbReference type="EMBL" id="EMR71512.1"/>
    </source>
</evidence>
<reference evidence="3" key="1">
    <citation type="journal article" date="2013" name="Genome Announc.">
        <title>Draft genome sequence of the grapevine dieback fungus Eutypa lata UCR-EL1.</title>
        <authorList>
            <person name="Blanco-Ulate B."/>
            <person name="Rolshausen P.E."/>
            <person name="Cantu D."/>
        </authorList>
    </citation>
    <scope>NUCLEOTIDE SEQUENCE [LARGE SCALE GENOMIC DNA]</scope>
    <source>
        <strain evidence="3">UCR-EL1</strain>
    </source>
</reference>
<dbReference type="HOGENOM" id="CLU_1468165_0_0_1"/>
<dbReference type="Proteomes" id="UP000012174">
    <property type="component" value="Unassembled WGS sequence"/>
</dbReference>
<dbReference type="EMBL" id="KB705632">
    <property type="protein sequence ID" value="EMR71512.1"/>
    <property type="molecule type" value="Genomic_DNA"/>
</dbReference>
<keyword evidence="3" id="KW-1185">Reference proteome</keyword>
<feature type="signal peptide" evidence="1">
    <location>
        <begin position="1"/>
        <end position="21"/>
    </location>
</feature>
<evidence type="ECO:0000313" key="3">
    <source>
        <dbReference type="Proteomes" id="UP000012174"/>
    </source>
</evidence>
<name>M7T4H8_EUTLA</name>
<dbReference type="AlphaFoldDB" id="M7T4H8"/>
<evidence type="ECO:0000256" key="1">
    <source>
        <dbReference type="SAM" id="SignalP"/>
    </source>
</evidence>
<keyword evidence="1" id="KW-0732">Signal</keyword>
<dbReference type="KEGG" id="ela:UCREL1_1452"/>
<accession>M7T4H8</accession>
<organism evidence="2 3">
    <name type="scientific">Eutypa lata (strain UCR-EL1)</name>
    <name type="common">Grapevine dieback disease fungus</name>
    <name type="synonym">Eutypa armeniacae</name>
    <dbReference type="NCBI Taxonomy" id="1287681"/>
    <lineage>
        <taxon>Eukaryota</taxon>
        <taxon>Fungi</taxon>
        <taxon>Dikarya</taxon>
        <taxon>Ascomycota</taxon>
        <taxon>Pezizomycotina</taxon>
        <taxon>Sordariomycetes</taxon>
        <taxon>Xylariomycetidae</taxon>
        <taxon>Xylariales</taxon>
        <taxon>Diatrypaceae</taxon>
        <taxon>Eutypa</taxon>
    </lineage>
</organism>
<proteinExistence type="predicted"/>
<gene>
    <name evidence="2" type="ORF">UCREL1_1452</name>
</gene>